<proteinExistence type="predicted"/>
<dbReference type="AlphaFoldDB" id="A0A6S6TWP6"/>
<accession>A0A6S6TWP6</accession>
<gene>
    <name evidence="1" type="ORF">HELGO_WM19503</name>
</gene>
<reference evidence="1" key="1">
    <citation type="submission" date="2020-01" db="EMBL/GenBank/DDBJ databases">
        <authorList>
            <person name="Meier V. D."/>
            <person name="Meier V D."/>
        </authorList>
    </citation>
    <scope>NUCLEOTIDE SEQUENCE</scope>
    <source>
        <strain evidence="1">HLG_WM_MAG_07</strain>
    </source>
</reference>
<dbReference type="EMBL" id="CACVAY010000100">
    <property type="protein sequence ID" value="CAA6820588.1"/>
    <property type="molecule type" value="Genomic_DNA"/>
</dbReference>
<name>A0A6S6TWP6_9GAMM</name>
<organism evidence="1">
    <name type="scientific">uncultured Thiotrichaceae bacterium</name>
    <dbReference type="NCBI Taxonomy" id="298394"/>
    <lineage>
        <taxon>Bacteria</taxon>
        <taxon>Pseudomonadati</taxon>
        <taxon>Pseudomonadota</taxon>
        <taxon>Gammaproteobacteria</taxon>
        <taxon>Thiotrichales</taxon>
        <taxon>Thiotrichaceae</taxon>
        <taxon>environmental samples</taxon>
    </lineage>
</organism>
<sequence>MLRFSDFSDFCDLSEEEIQTIAQEAKVSDVEACAIAHAAEDNPENSRQVLKLMQQYLEHVEQHADEQRSKEVHEAINHFASTHKFT</sequence>
<protein>
    <submittedName>
        <fullName evidence="1">Uncharacterized protein</fullName>
    </submittedName>
</protein>
<evidence type="ECO:0000313" key="1">
    <source>
        <dbReference type="EMBL" id="CAA6820588.1"/>
    </source>
</evidence>